<dbReference type="KEGG" id="scac:106084696"/>
<evidence type="ECO:0000313" key="4">
    <source>
        <dbReference type="EnsemblMetazoa" id="SCAU015963-PA"/>
    </source>
</evidence>
<dbReference type="AlphaFoldDB" id="A0A1I8QCV6"/>
<keyword evidence="5" id="KW-1185">Reference proteome</keyword>
<feature type="domain" description="Galectin" evidence="3">
    <location>
        <begin position="6"/>
        <end position="136"/>
    </location>
</feature>
<dbReference type="Pfam" id="PF00337">
    <property type="entry name" value="Gal-bind_lectin"/>
    <property type="match status" value="2"/>
</dbReference>
<dbReference type="Gene3D" id="2.60.120.200">
    <property type="match status" value="2"/>
</dbReference>
<dbReference type="InterPro" id="IPR013320">
    <property type="entry name" value="ConA-like_dom_sf"/>
</dbReference>
<dbReference type="GO" id="GO:0030246">
    <property type="term" value="F:carbohydrate binding"/>
    <property type="evidence" value="ECO:0007669"/>
    <property type="project" value="UniProtKB-UniRule"/>
</dbReference>
<dbReference type="SUPFAM" id="SSF49899">
    <property type="entry name" value="Concanavalin A-like lectins/glucanases"/>
    <property type="match status" value="2"/>
</dbReference>
<dbReference type="PANTHER" id="PTHR11346">
    <property type="entry name" value="GALECTIN"/>
    <property type="match status" value="1"/>
</dbReference>
<keyword evidence="1 2" id="KW-0430">Lectin</keyword>
<dbReference type="InterPro" id="IPR044156">
    <property type="entry name" value="Galectin-like"/>
</dbReference>
<evidence type="ECO:0000259" key="3">
    <source>
        <dbReference type="PROSITE" id="PS51304"/>
    </source>
</evidence>
<proteinExistence type="predicted"/>
<organism evidence="4 5">
    <name type="scientific">Stomoxys calcitrans</name>
    <name type="common">Stable fly</name>
    <name type="synonym">Conops calcitrans</name>
    <dbReference type="NCBI Taxonomy" id="35570"/>
    <lineage>
        <taxon>Eukaryota</taxon>
        <taxon>Metazoa</taxon>
        <taxon>Ecdysozoa</taxon>
        <taxon>Arthropoda</taxon>
        <taxon>Hexapoda</taxon>
        <taxon>Insecta</taxon>
        <taxon>Pterygota</taxon>
        <taxon>Neoptera</taxon>
        <taxon>Endopterygota</taxon>
        <taxon>Diptera</taxon>
        <taxon>Brachycera</taxon>
        <taxon>Muscomorpha</taxon>
        <taxon>Muscoidea</taxon>
        <taxon>Muscidae</taxon>
        <taxon>Stomoxys</taxon>
    </lineage>
</organism>
<sequence length="314" mass="36681">MSAVAFRGKLAENLRFGHILEISGKAKNNAESFRISLKSSKHDQYVGLQIVVIFHDDKFFLKNCLNGEWSDEVPRNFDTSVFKSDFKIYIAMGEENFHISINKSHLEYYKYRKHPSLMTIVEIDGDLDYIRQLDHRKYFPYLWPPSQAVEWQRLQFSAEIPMSFRAGHVIKVAMTLHGNANGTFVTRLRNIRDMEREEFHMSVRFGCNALVRNAKNMRKEDHYIFGEEERSGNFPFTDFSQAFVLAFAFTDKELKVAKDGKLLFAFHWRTFDVLPLIAGLKLDASDDVKIVVSQLEHIQMEDDLCREFEHFSVL</sequence>
<dbReference type="OrthoDB" id="6251307at2759"/>
<dbReference type="VEuPathDB" id="VectorBase:SCAU015963"/>
<reference evidence="4" key="1">
    <citation type="submission" date="2020-05" db="UniProtKB">
        <authorList>
            <consortium name="EnsemblMetazoa"/>
        </authorList>
    </citation>
    <scope>IDENTIFICATION</scope>
    <source>
        <strain evidence="4">USDA</strain>
    </source>
</reference>
<dbReference type="PANTHER" id="PTHR11346:SF176">
    <property type="entry name" value="32 KDA BETA-GALACTOSIDE-BINDING LECTIN LEC-3"/>
    <property type="match status" value="1"/>
</dbReference>
<accession>A0A1I8QCV6</accession>
<dbReference type="SMART" id="SM00276">
    <property type="entry name" value="GLECT"/>
    <property type="match status" value="2"/>
</dbReference>
<protein>
    <recommendedName>
        <fullName evidence="2">Galectin</fullName>
    </recommendedName>
</protein>
<evidence type="ECO:0000313" key="5">
    <source>
        <dbReference type="Proteomes" id="UP000095300"/>
    </source>
</evidence>
<name>A0A1I8QCV6_STOCA</name>
<evidence type="ECO:0000256" key="1">
    <source>
        <dbReference type="ARBA" id="ARBA00022734"/>
    </source>
</evidence>
<dbReference type="EnsemblMetazoa" id="SCAU015963-RA">
    <property type="protein sequence ID" value="SCAU015963-PA"/>
    <property type="gene ID" value="SCAU015963"/>
</dbReference>
<dbReference type="GO" id="GO:0016936">
    <property type="term" value="F:galactoside binding"/>
    <property type="evidence" value="ECO:0007669"/>
    <property type="project" value="TreeGrafter"/>
</dbReference>
<dbReference type="Proteomes" id="UP000095300">
    <property type="component" value="Unassembled WGS sequence"/>
</dbReference>
<evidence type="ECO:0000256" key="2">
    <source>
        <dbReference type="RuleBase" id="RU102079"/>
    </source>
</evidence>
<dbReference type="InterPro" id="IPR001079">
    <property type="entry name" value="Galectin_CRD"/>
</dbReference>
<feature type="domain" description="Galectin" evidence="3">
    <location>
        <begin position="156"/>
        <end position="301"/>
    </location>
</feature>
<gene>
    <name evidence="4" type="primary">106084696</name>
</gene>
<dbReference type="PROSITE" id="PS51304">
    <property type="entry name" value="GALECTIN"/>
    <property type="match status" value="2"/>
</dbReference>
<dbReference type="SMART" id="SM00908">
    <property type="entry name" value="Gal-bind_lectin"/>
    <property type="match status" value="2"/>
</dbReference>